<gene>
    <name evidence="2" type="ORF">BGZ99_006817</name>
</gene>
<dbReference type="SUPFAM" id="SSF81901">
    <property type="entry name" value="HCP-like"/>
    <property type="match status" value="2"/>
</dbReference>
<dbReference type="InterPro" id="IPR006597">
    <property type="entry name" value="Sel1-like"/>
</dbReference>
<dbReference type="OrthoDB" id="2425131at2759"/>
<dbReference type="Gene3D" id="1.25.40.10">
    <property type="entry name" value="Tetratricopeptide repeat domain"/>
    <property type="match status" value="1"/>
</dbReference>
<accession>A0A9P6RFN3</accession>
<dbReference type="AlphaFoldDB" id="A0A9P6RFN3"/>
<dbReference type="EMBL" id="JAAAIP010000470">
    <property type="protein sequence ID" value="KAG0316597.1"/>
    <property type="molecule type" value="Genomic_DNA"/>
</dbReference>
<evidence type="ECO:0000256" key="1">
    <source>
        <dbReference type="ARBA" id="ARBA00038101"/>
    </source>
</evidence>
<dbReference type="GO" id="GO:0005789">
    <property type="term" value="C:endoplasmic reticulum membrane"/>
    <property type="evidence" value="ECO:0007669"/>
    <property type="project" value="TreeGrafter"/>
</dbReference>
<organism evidence="2 3">
    <name type="scientific">Dissophora globulifera</name>
    <dbReference type="NCBI Taxonomy" id="979702"/>
    <lineage>
        <taxon>Eukaryota</taxon>
        <taxon>Fungi</taxon>
        <taxon>Fungi incertae sedis</taxon>
        <taxon>Mucoromycota</taxon>
        <taxon>Mortierellomycotina</taxon>
        <taxon>Mortierellomycetes</taxon>
        <taxon>Mortierellales</taxon>
        <taxon>Mortierellaceae</taxon>
        <taxon>Dissophora</taxon>
    </lineage>
</organism>
<dbReference type="SMART" id="SM00671">
    <property type="entry name" value="SEL1"/>
    <property type="match status" value="4"/>
</dbReference>
<dbReference type="InterPro" id="IPR050767">
    <property type="entry name" value="Sel1_AlgK"/>
</dbReference>
<keyword evidence="3" id="KW-1185">Reference proteome</keyword>
<dbReference type="GO" id="GO:0036503">
    <property type="term" value="P:ERAD pathway"/>
    <property type="evidence" value="ECO:0007669"/>
    <property type="project" value="TreeGrafter"/>
</dbReference>
<dbReference type="PANTHER" id="PTHR11102">
    <property type="entry name" value="SEL-1-LIKE PROTEIN"/>
    <property type="match status" value="1"/>
</dbReference>
<dbReference type="PANTHER" id="PTHR11102:SF161">
    <property type="match status" value="1"/>
</dbReference>
<proteinExistence type="inferred from homology"/>
<dbReference type="Proteomes" id="UP000738325">
    <property type="component" value="Unassembled WGS sequence"/>
</dbReference>
<comment type="caution">
    <text evidence="2">The sequence shown here is derived from an EMBL/GenBank/DDBJ whole genome shotgun (WGS) entry which is preliminary data.</text>
</comment>
<evidence type="ECO:0000313" key="3">
    <source>
        <dbReference type="Proteomes" id="UP000738325"/>
    </source>
</evidence>
<name>A0A9P6RFN3_9FUNG</name>
<protein>
    <recommendedName>
        <fullName evidence="4">HCP-like protein</fullName>
    </recommendedName>
</protein>
<evidence type="ECO:0008006" key="4">
    <source>
        <dbReference type="Google" id="ProtNLM"/>
    </source>
</evidence>
<dbReference type="Pfam" id="PF08238">
    <property type="entry name" value="Sel1"/>
    <property type="match status" value="6"/>
</dbReference>
<dbReference type="InterPro" id="IPR011990">
    <property type="entry name" value="TPR-like_helical_dom_sf"/>
</dbReference>
<reference evidence="2" key="1">
    <citation type="journal article" date="2020" name="Fungal Divers.">
        <title>Resolving the Mortierellaceae phylogeny through synthesis of multi-gene phylogenetics and phylogenomics.</title>
        <authorList>
            <person name="Vandepol N."/>
            <person name="Liber J."/>
            <person name="Desiro A."/>
            <person name="Na H."/>
            <person name="Kennedy M."/>
            <person name="Barry K."/>
            <person name="Grigoriev I.V."/>
            <person name="Miller A.N."/>
            <person name="O'Donnell K."/>
            <person name="Stajich J.E."/>
            <person name="Bonito G."/>
        </authorList>
    </citation>
    <scope>NUCLEOTIDE SEQUENCE</scope>
    <source>
        <strain evidence="2">REB-010B</strain>
    </source>
</reference>
<evidence type="ECO:0000313" key="2">
    <source>
        <dbReference type="EMBL" id="KAG0316597.1"/>
    </source>
</evidence>
<sequence>MLPSDSILEALMQQQKFKTTLSELKMLLQPMVDVLPLPEEDPKRVKVEKELWNAMKKKDVQGVYCLAGWALKYAADGGPLALALYRTASQNGDYISRYCYATLLYRGAKGMPPDRPKGRKMLESLARPPSKSLFKPFPLALSTLAGIYALDDHNFEGARDLYLQAAKAGVTEAYLPLSRMYLQGELPRDEALARKYLEMAVRAEDTLDSEKSQAMAHFLLANMDMMKQDSDETKFKSAFQHYQKAASKGLPEAQYNLGNVYFKGLGVGRNEALAVEYWKMSAMQGFGLAQLSLGAYYFQNEEEGSPKKHEWDSSKRDLMQAQKWFTLASRRPGELGSEGERLKAQVDEAIKRGGGGVRNGPCVIM</sequence>
<comment type="similarity">
    <text evidence="1">Belongs to the sel-1 family.</text>
</comment>